<dbReference type="SMART" id="SM00324">
    <property type="entry name" value="RhoGAP"/>
    <property type="match status" value="1"/>
</dbReference>
<dbReference type="Gene3D" id="1.10.555.10">
    <property type="entry name" value="Rho GTPase activation protein"/>
    <property type="match status" value="1"/>
</dbReference>
<evidence type="ECO:0000256" key="4">
    <source>
        <dbReference type="ARBA" id="ARBA00022833"/>
    </source>
</evidence>
<feature type="region of interest" description="Disordered" evidence="7">
    <location>
        <begin position="553"/>
        <end position="614"/>
    </location>
</feature>
<dbReference type="Proteomes" id="UP000799428">
    <property type="component" value="Unassembled WGS sequence"/>
</dbReference>
<organism evidence="10 11">
    <name type="scientific">Pleomassaria siparia CBS 279.74</name>
    <dbReference type="NCBI Taxonomy" id="1314801"/>
    <lineage>
        <taxon>Eukaryota</taxon>
        <taxon>Fungi</taxon>
        <taxon>Dikarya</taxon>
        <taxon>Ascomycota</taxon>
        <taxon>Pezizomycotina</taxon>
        <taxon>Dothideomycetes</taxon>
        <taxon>Pleosporomycetidae</taxon>
        <taxon>Pleosporales</taxon>
        <taxon>Pleomassariaceae</taxon>
        <taxon>Pleomassaria</taxon>
    </lineage>
</organism>
<dbReference type="CDD" id="cd09392">
    <property type="entry name" value="LIM2_Lrg1p_like"/>
    <property type="match status" value="1"/>
</dbReference>
<feature type="compositionally biased region" description="Polar residues" evidence="7">
    <location>
        <begin position="1094"/>
        <end position="1103"/>
    </location>
</feature>
<dbReference type="FunFam" id="2.10.110.10:FF:000058">
    <property type="entry name" value="Rho GTPase activator Lrg11"/>
    <property type="match status" value="1"/>
</dbReference>
<feature type="region of interest" description="Disordered" evidence="7">
    <location>
        <begin position="1"/>
        <end position="80"/>
    </location>
</feature>
<feature type="region of interest" description="Disordered" evidence="7">
    <location>
        <begin position="1115"/>
        <end position="1177"/>
    </location>
</feature>
<name>A0A6G1JWP9_9PLEO</name>
<dbReference type="PROSITE" id="PS00478">
    <property type="entry name" value="LIM_DOMAIN_1"/>
    <property type="match status" value="2"/>
</dbReference>
<evidence type="ECO:0000256" key="5">
    <source>
        <dbReference type="ARBA" id="ARBA00023242"/>
    </source>
</evidence>
<evidence type="ECO:0000256" key="2">
    <source>
        <dbReference type="ARBA" id="ARBA00022723"/>
    </source>
</evidence>
<evidence type="ECO:0000313" key="11">
    <source>
        <dbReference type="Proteomes" id="UP000799428"/>
    </source>
</evidence>
<keyword evidence="6" id="KW-0440">LIM domain</keyword>
<dbReference type="InterPro" id="IPR008936">
    <property type="entry name" value="Rho_GTPase_activation_prot"/>
</dbReference>
<dbReference type="OrthoDB" id="20689at2759"/>
<feature type="region of interest" description="Disordered" evidence="7">
    <location>
        <begin position="1061"/>
        <end position="1103"/>
    </location>
</feature>
<dbReference type="EMBL" id="MU005780">
    <property type="protein sequence ID" value="KAF2705039.1"/>
    <property type="molecule type" value="Genomic_DNA"/>
</dbReference>
<evidence type="ECO:0000259" key="8">
    <source>
        <dbReference type="PROSITE" id="PS50023"/>
    </source>
</evidence>
<dbReference type="SMART" id="SM00132">
    <property type="entry name" value="LIM"/>
    <property type="match status" value="2"/>
</dbReference>
<evidence type="ECO:0000259" key="9">
    <source>
        <dbReference type="PROSITE" id="PS50238"/>
    </source>
</evidence>
<dbReference type="GO" id="GO:0005634">
    <property type="term" value="C:nucleus"/>
    <property type="evidence" value="ECO:0007669"/>
    <property type="project" value="UniProtKB-SubCell"/>
</dbReference>
<dbReference type="InterPro" id="IPR001781">
    <property type="entry name" value="Znf_LIM"/>
</dbReference>
<keyword evidence="4 6" id="KW-0862">Zinc</keyword>
<protein>
    <submittedName>
        <fullName evidence="10">Rho-GTPase-activating protein LRG1</fullName>
    </submittedName>
</protein>
<dbReference type="Gene3D" id="2.10.110.10">
    <property type="entry name" value="Cysteine Rich Protein"/>
    <property type="match status" value="3"/>
</dbReference>
<dbReference type="SUPFAM" id="SSF48350">
    <property type="entry name" value="GTPase activation domain, GAP"/>
    <property type="match status" value="1"/>
</dbReference>
<evidence type="ECO:0000256" key="1">
    <source>
        <dbReference type="ARBA" id="ARBA00004123"/>
    </source>
</evidence>
<keyword evidence="5" id="KW-0539">Nucleus</keyword>
<dbReference type="InterPro" id="IPR000198">
    <property type="entry name" value="RhoGAP_dom"/>
</dbReference>
<evidence type="ECO:0000256" key="6">
    <source>
        <dbReference type="PROSITE-ProRule" id="PRU00125"/>
    </source>
</evidence>
<feature type="compositionally biased region" description="Polar residues" evidence="7">
    <location>
        <begin position="1067"/>
        <end position="1081"/>
    </location>
</feature>
<evidence type="ECO:0000256" key="3">
    <source>
        <dbReference type="ARBA" id="ARBA00022737"/>
    </source>
</evidence>
<dbReference type="GO" id="GO:0030695">
    <property type="term" value="F:GTPase regulator activity"/>
    <property type="evidence" value="ECO:0007669"/>
    <property type="project" value="UniProtKB-ARBA"/>
</dbReference>
<feature type="compositionally biased region" description="Polar residues" evidence="7">
    <location>
        <begin position="1117"/>
        <end position="1127"/>
    </location>
</feature>
<dbReference type="GO" id="GO:0030036">
    <property type="term" value="P:actin cytoskeleton organization"/>
    <property type="evidence" value="ECO:0007669"/>
    <property type="project" value="TreeGrafter"/>
</dbReference>
<accession>A0A6G1JWP9</accession>
<reference evidence="10" key="1">
    <citation type="journal article" date="2020" name="Stud. Mycol.">
        <title>101 Dothideomycetes genomes: a test case for predicting lifestyles and emergence of pathogens.</title>
        <authorList>
            <person name="Haridas S."/>
            <person name="Albert R."/>
            <person name="Binder M."/>
            <person name="Bloem J."/>
            <person name="Labutti K."/>
            <person name="Salamov A."/>
            <person name="Andreopoulos B."/>
            <person name="Baker S."/>
            <person name="Barry K."/>
            <person name="Bills G."/>
            <person name="Bluhm B."/>
            <person name="Cannon C."/>
            <person name="Castanera R."/>
            <person name="Culley D."/>
            <person name="Daum C."/>
            <person name="Ezra D."/>
            <person name="Gonzalez J."/>
            <person name="Henrissat B."/>
            <person name="Kuo A."/>
            <person name="Liang C."/>
            <person name="Lipzen A."/>
            <person name="Lutzoni F."/>
            <person name="Magnuson J."/>
            <person name="Mondo S."/>
            <person name="Nolan M."/>
            <person name="Ohm R."/>
            <person name="Pangilinan J."/>
            <person name="Park H.-J."/>
            <person name="Ramirez L."/>
            <person name="Alfaro M."/>
            <person name="Sun H."/>
            <person name="Tritt A."/>
            <person name="Yoshinaga Y."/>
            <person name="Zwiers L.-H."/>
            <person name="Turgeon B."/>
            <person name="Goodwin S."/>
            <person name="Spatafora J."/>
            <person name="Crous P."/>
            <person name="Grigoriev I."/>
        </authorList>
    </citation>
    <scope>NUCLEOTIDE SEQUENCE</scope>
    <source>
        <strain evidence="10">CBS 279.74</strain>
    </source>
</reference>
<feature type="domain" description="Rho-GAP" evidence="9">
    <location>
        <begin position="829"/>
        <end position="1032"/>
    </location>
</feature>
<feature type="domain" description="LIM zinc-binding" evidence="8">
    <location>
        <begin position="83"/>
        <end position="143"/>
    </location>
</feature>
<feature type="compositionally biased region" description="Basic and acidic residues" evidence="7">
    <location>
        <begin position="582"/>
        <end position="592"/>
    </location>
</feature>
<keyword evidence="3" id="KW-0677">Repeat</keyword>
<dbReference type="AlphaFoldDB" id="A0A6G1JWP9"/>
<feature type="compositionally biased region" description="Polar residues" evidence="7">
    <location>
        <begin position="1165"/>
        <end position="1177"/>
    </location>
</feature>
<feature type="compositionally biased region" description="Polar residues" evidence="7">
    <location>
        <begin position="34"/>
        <end position="60"/>
    </location>
</feature>
<evidence type="ECO:0000313" key="10">
    <source>
        <dbReference type="EMBL" id="KAF2705039.1"/>
    </source>
</evidence>
<gene>
    <name evidence="10" type="ORF">K504DRAFT_105831</name>
</gene>
<proteinExistence type="predicted"/>
<dbReference type="Pfam" id="PF00412">
    <property type="entry name" value="LIM"/>
    <property type="match status" value="2"/>
</dbReference>
<dbReference type="GO" id="GO:0046872">
    <property type="term" value="F:metal ion binding"/>
    <property type="evidence" value="ECO:0007669"/>
    <property type="project" value="UniProtKB-KW"/>
</dbReference>
<dbReference type="PANTHER" id="PTHR24215">
    <property type="entry name" value="RHO-GTPASE-ACTIVATING PROTEIN LRG1"/>
    <property type="match status" value="1"/>
</dbReference>
<keyword evidence="2 6" id="KW-0479">Metal-binding</keyword>
<dbReference type="PANTHER" id="PTHR24215:SF10">
    <property type="entry name" value="RHO-GTPASE-ACTIVATING PROTEIN LRG1"/>
    <property type="match status" value="1"/>
</dbReference>
<sequence length="1177" mass="130787">MGTPVEGPPSLGGHGAPHYNGYEYDPRGNGVARQPTNPLDMQTSQTLSPAERSTSLTRSPTDPGRQQLESATKDKPRTGRSGKLCGKCGGGLTGQFVRALGDTYHLECFTCHDCGKIVASKFFPVPDRPPGQYPLCETDYFRRLDLLCFDCGQALRGSYITALDRKYHIEHFTCSVCPTVFGASDSYYEHEDSVYCHYHYSTKFAQRCNGCQTSILKQFVEIFRNGQNQHWHPECYMIHKYWNVRLHSTGQPIIEAQFLSADSDATDEVRDTVRKQEEEIEAKVNWIWKTLSAFEEKSATCISDMLLHVSNGAYVDGVMAAKKFIVHVELLFGAADDLDAQLVANSPKGLTYSRESKLLCKKVVAFFALLTQSQGTGVRRLGVTQELLSLVTGLAHYLKLLIRICLQGALKLERETRSSNGLTSFLAQVNSLDTRLEEEAQRDQAAESALLVPRWADACPICDAQVEDKCLHKNHMSFNYSCMICRGCGTDLRGDIRNAYWSQSKQRVLCPACAAAAPDAENGFEHITKLRQYVHLLNVAHARLMATLRSSGALPHMSDDPNLTDYDSSQGHHLGDTLSDLEAPHLRPDARSKPFGGSSAADSQTAGSTAAYEQSMTDIKRLRSTRLDKHLSTTMKRARTSRIIDGPEAYESGGDQQHRGGMQIVQERETPNDTDNITLAVNSLALDDIARMAALEQQREQRPNAFRAGGSALLGHDQSRLLNGHRRDLSGGKELEQAMAMEGRSRTYFSELSPLEYFKLKGFAILQLGLLLDENQYNQGELLELLETKRTNFWGKIGFGKAFKGDKGKQKKAGAAVEKPVSDKATFRQSLELLVDKYGAECTEGVGPGALKVPALLQDATTAMRSMDMSVEGVFRKNGNLKALRELEEEIDARGVEMVDLNNRPPVMLANLLKRFLRLMPDPVLTLKLYRLFMTANDIPDEALRKKVLHLVCCLLPKAHRDTMEVLFCFLNWVSSFHTVDEESGNKMDTWNIATVMAPNLLRENNDKEMKNVDQGAVKVVFDLIENNDEFCEVPDEIVELLNDDSSPELTPKEIMRQWEQRGKTPTLHTPASPRNPSGASSRKDQRNAPHITQADNNPQAWQGESSVRHIAGGHNYETSSAHNTPPQAYDLGTPNLPYGQPAPGSAESHRTGSPHRHSYRSPAYQKQTQLSTAGAG</sequence>
<comment type="subcellular location">
    <subcellularLocation>
        <location evidence="1">Nucleus</location>
    </subcellularLocation>
</comment>
<keyword evidence="11" id="KW-1185">Reference proteome</keyword>
<dbReference type="GO" id="GO:0007165">
    <property type="term" value="P:signal transduction"/>
    <property type="evidence" value="ECO:0007669"/>
    <property type="project" value="InterPro"/>
</dbReference>
<feature type="compositionally biased region" description="Polar residues" evidence="7">
    <location>
        <begin position="600"/>
        <end position="614"/>
    </location>
</feature>
<dbReference type="GO" id="GO:0005737">
    <property type="term" value="C:cytoplasm"/>
    <property type="evidence" value="ECO:0007669"/>
    <property type="project" value="TreeGrafter"/>
</dbReference>
<feature type="domain" description="LIM zinc-binding" evidence="8">
    <location>
        <begin position="146"/>
        <end position="206"/>
    </location>
</feature>
<dbReference type="Pfam" id="PF00620">
    <property type="entry name" value="RhoGAP"/>
    <property type="match status" value="1"/>
</dbReference>
<dbReference type="CDD" id="cd09391">
    <property type="entry name" value="LIM1_Lrg1p_like"/>
    <property type="match status" value="1"/>
</dbReference>
<dbReference type="PROSITE" id="PS50238">
    <property type="entry name" value="RHOGAP"/>
    <property type="match status" value="1"/>
</dbReference>
<dbReference type="PROSITE" id="PS50023">
    <property type="entry name" value="LIM_DOMAIN_2"/>
    <property type="match status" value="2"/>
</dbReference>
<evidence type="ECO:0000256" key="7">
    <source>
        <dbReference type="SAM" id="MobiDB-lite"/>
    </source>
</evidence>
<dbReference type="SUPFAM" id="SSF57716">
    <property type="entry name" value="Glucocorticoid receptor-like (DNA-binding domain)"/>
    <property type="match status" value="3"/>
</dbReference>